<proteinExistence type="predicted"/>
<evidence type="ECO:0000256" key="1">
    <source>
        <dbReference type="SAM" id="MobiDB-lite"/>
    </source>
</evidence>
<dbReference type="AlphaFoldDB" id="A0A5S9X0E8"/>
<sequence length="191" mass="21660">MSIIMLTHRYLVREVHAVPFLTKHGIGFYFFSRNSVLHVHQKVHLFVLKRFCYPQKFPFKPSKPSQIKADVQETLLKPSKPSQSKADVQETLLKPSKPSQSKADVQETLLKSSKPSQSKADVQETLLKPSKLSQSKAKVQEKSAKATSTIKTLQIQERELFSGSVTMDAAPSPRHVPIPIFCYRELESEDQ</sequence>
<dbReference type="ExpressionAtlas" id="A0A5S9X0E8">
    <property type="expression patterns" value="baseline and differential"/>
</dbReference>
<evidence type="ECO:0000313" key="3">
    <source>
        <dbReference type="Proteomes" id="UP000434276"/>
    </source>
</evidence>
<name>A0A5S9X0E8_ARATH</name>
<organism evidence="2 3">
    <name type="scientific">Arabidopsis thaliana</name>
    <name type="common">Mouse-ear cress</name>
    <dbReference type="NCBI Taxonomy" id="3702"/>
    <lineage>
        <taxon>Eukaryota</taxon>
        <taxon>Viridiplantae</taxon>
        <taxon>Streptophyta</taxon>
        <taxon>Embryophyta</taxon>
        <taxon>Tracheophyta</taxon>
        <taxon>Spermatophyta</taxon>
        <taxon>Magnoliopsida</taxon>
        <taxon>eudicotyledons</taxon>
        <taxon>Gunneridae</taxon>
        <taxon>Pentapetalae</taxon>
        <taxon>rosids</taxon>
        <taxon>malvids</taxon>
        <taxon>Brassicales</taxon>
        <taxon>Brassicaceae</taxon>
        <taxon>Camelineae</taxon>
        <taxon>Arabidopsis</taxon>
    </lineage>
</organism>
<gene>
    <name evidence="2" type="ORF">C24_LOCUS8486</name>
</gene>
<dbReference type="Proteomes" id="UP000434276">
    <property type="component" value="Unassembled WGS sequence"/>
</dbReference>
<protein>
    <submittedName>
        <fullName evidence="2">Uncharacterized protein</fullName>
    </submittedName>
</protein>
<dbReference type="EMBL" id="CACSHJ010000088">
    <property type="protein sequence ID" value="CAA0369662.1"/>
    <property type="molecule type" value="Genomic_DNA"/>
</dbReference>
<feature type="compositionally biased region" description="Polar residues" evidence="1">
    <location>
        <begin position="97"/>
        <end position="120"/>
    </location>
</feature>
<accession>A0A5S9X0E8</accession>
<reference evidence="2 3" key="1">
    <citation type="submission" date="2019-12" db="EMBL/GenBank/DDBJ databases">
        <authorList>
            <person name="Jiao W.-B."/>
            <person name="Schneeberger K."/>
        </authorList>
    </citation>
    <scope>NUCLEOTIDE SEQUENCE [LARGE SCALE GENOMIC DNA]</scope>
    <source>
        <strain evidence="3">cv. C24</strain>
    </source>
</reference>
<evidence type="ECO:0000313" key="2">
    <source>
        <dbReference type="EMBL" id="CAA0369662.1"/>
    </source>
</evidence>
<dbReference type="OrthoDB" id="1043358at2759"/>
<feature type="region of interest" description="Disordered" evidence="1">
    <location>
        <begin position="78"/>
        <end position="122"/>
    </location>
</feature>